<evidence type="ECO:0000313" key="2">
    <source>
        <dbReference type="Proteomes" id="UP000188354"/>
    </source>
</evidence>
<dbReference type="EMBL" id="CM007367">
    <property type="protein sequence ID" value="OIW08150.1"/>
    <property type="molecule type" value="Genomic_DNA"/>
</dbReference>
<dbReference type="AlphaFoldDB" id="A0A1J7H5W2"/>
<dbReference type="OMA" id="NRWSIQM"/>
<protein>
    <submittedName>
        <fullName evidence="1">Uncharacterized protein</fullName>
    </submittedName>
</protein>
<sequence length="64" mass="7348">MGHSSTNFPSNLPVLDGKNWNRWSIQMKAILGFQEITEIVEEGYPELNAEATKQQRALFKTRIL</sequence>
<dbReference type="Proteomes" id="UP000188354">
    <property type="component" value="Chromosome LG07"/>
</dbReference>
<name>A0A1J7H5W2_LUPAN</name>
<proteinExistence type="predicted"/>
<dbReference type="Gramene" id="OIW08150">
    <property type="protein sequence ID" value="OIW08150"/>
    <property type="gene ID" value="TanjilG_06693"/>
</dbReference>
<evidence type="ECO:0000313" key="1">
    <source>
        <dbReference type="EMBL" id="OIW08150.1"/>
    </source>
</evidence>
<keyword evidence="2" id="KW-1185">Reference proteome</keyword>
<gene>
    <name evidence="1" type="ORF">TanjilG_06693</name>
</gene>
<reference evidence="1 2" key="1">
    <citation type="journal article" date="2017" name="Plant Biotechnol. J.">
        <title>A comprehensive draft genome sequence for lupin (Lupinus angustifolius), an emerging health food: insights into plant-microbe interactions and legume evolution.</title>
        <authorList>
            <person name="Hane J.K."/>
            <person name="Ming Y."/>
            <person name="Kamphuis L.G."/>
            <person name="Nelson M.N."/>
            <person name="Garg G."/>
            <person name="Atkins C.A."/>
            <person name="Bayer P.E."/>
            <person name="Bravo A."/>
            <person name="Bringans S."/>
            <person name="Cannon S."/>
            <person name="Edwards D."/>
            <person name="Foley R."/>
            <person name="Gao L.L."/>
            <person name="Harrison M.J."/>
            <person name="Huang W."/>
            <person name="Hurgobin B."/>
            <person name="Li S."/>
            <person name="Liu C.W."/>
            <person name="McGrath A."/>
            <person name="Morahan G."/>
            <person name="Murray J."/>
            <person name="Weller J."/>
            <person name="Jian J."/>
            <person name="Singh K.B."/>
        </authorList>
    </citation>
    <scope>NUCLEOTIDE SEQUENCE [LARGE SCALE GENOMIC DNA]</scope>
    <source>
        <strain evidence="2">cv. Tanjil</strain>
        <tissue evidence="1">Whole plant</tissue>
    </source>
</reference>
<accession>A0A1J7H5W2</accession>
<organism evidence="1 2">
    <name type="scientific">Lupinus angustifolius</name>
    <name type="common">Narrow-leaved blue lupine</name>
    <dbReference type="NCBI Taxonomy" id="3871"/>
    <lineage>
        <taxon>Eukaryota</taxon>
        <taxon>Viridiplantae</taxon>
        <taxon>Streptophyta</taxon>
        <taxon>Embryophyta</taxon>
        <taxon>Tracheophyta</taxon>
        <taxon>Spermatophyta</taxon>
        <taxon>Magnoliopsida</taxon>
        <taxon>eudicotyledons</taxon>
        <taxon>Gunneridae</taxon>
        <taxon>Pentapetalae</taxon>
        <taxon>rosids</taxon>
        <taxon>fabids</taxon>
        <taxon>Fabales</taxon>
        <taxon>Fabaceae</taxon>
        <taxon>Papilionoideae</taxon>
        <taxon>50 kb inversion clade</taxon>
        <taxon>genistoids sensu lato</taxon>
        <taxon>core genistoids</taxon>
        <taxon>Genisteae</taxon>
        <taxon>Lupinus</taxon>
    </lineage>
</organism>